<dbReference type="Pfam" id="PF00126">
    <property type="entry name" value="HTH_1"/>
    <property type="match status" value="1"/>
</dbReference>
<protein>
    <submittedName>
        <fullName evidence="6">Transcriptional regulator, LysR family</fullName>
    </submittedName>
</protein>
<keyword evidence="2" id="KW-0805">Transcription regulation</keyword>
<dbReference type="Pfam" id="PF03466">
    <property type="entry name" value="LysR_substrate"/>
    <property type="match status" value="1"/>
</dbReference>
<organism evidence="6 7">
    <name type="scientific">Treponema saccharophilum DSM 2985</name>
    <dbReference type="NCBI Taxonomy" id="907348"/>
    <lineage>
        <taxon>Bacteria</taxon>
        <taxon>Pseudomonadati</taxon>
        <taxon>Spirochaetota</taxon>
        <taxon>Spirochaetia</taxon>
        <taxon>Spirochaetales</taxon>
        <taxon>Treponemataceae</taxon>
        <taxon>Treponema</taxon>
    </lineage>
</organism>
<dbReference type="CDD" id="cd05466">
    <property type="entry name" value="PBP2_LTTR_substrate"/>
    <property type="match status" value="1"/>
</dbReference>
<dbReference type="eggNOG" id="COG0583">
    <property type="taxonomic scope" value="Bacteria"/>
</dbReference>
<comment type="similarity">
    <text evidence="1">Belongs to the LysR transcriptional regulatory family.</text>
</comment>
<evidence type="ECO:0000313" key="7">
    <source>
        <dbReference type="Proteomes" id="UP000003571"/>
    </source>
</evidence>
<dbReference type="Gene3D" id="3.40.190.290">
    <property type="match status" value="1"/>
</dbReference>
<dbReference type="SUPFAM" id="SSF53850">
    <property type="entry name" value="Periplasmic binding protein-like II"/>
    <property type="match status" value="1"/>
</dbReference>
<dbReference type="InterPro" id="IPR000847">
    <property type="entry name" value="LysR_HTH_N"/>
</dbReference>
<evidence type="ECO:0000256" key="1">
    <source>
        <dbReference type="ARBA" id="ARBA00009437"/>
    </source>
</evidence>
<gene>
    <name evidence="6" type="ORF">TresaDRAFT_1227</name>
</gene>
<dbReference type="GO" id="GO:0003677">
    <property type="term" value="F:DNA binding"/>
    <property type="evidence" value="ECO:0007669"/>
    <property type="project" value="UniProtKB-KW"/>
</dbReference>
<dbReference type="PANTHER" id="PTHR30346">
    <property type="entry name" value="TRANSCRIPTIONAL DUAL REGULATOR HCAR-RELATED"/>
    <property type="match status" value="1"/>
</dbReference>
<sequence length="334" mass="37978">MMAGFAPRFVRVREARLRARLPYFPAEKNMTIQQIKYIIGVSDSGSLNKASERLFISQPSLSSSLRDAEDELGFRIFRRTSRGVEATERGISFISDAREFFAQYEMLLKKHTCSEKKYFSVSALYYAFARKAFVEIVNGFSDDGYDFAFREDKVSNVIADVALEKSGIGILYISESNRDEIARSLRSSALEFHHLTECNAFVYLHRKHPLSEKESISLEELSDYKFVTFDTDDVKSFFSDESIRRYSLDQAITVADRATELSLIKNLNGYTFLSGVFGEETNEDFVLVPLKDSGDGRKLTFELGYITKKGGRMEKIALSYISAVRRILHIAGLS</sequence>
<accession>H7ELS7</accession>
<dbReference type="Gene3D" id="1.10.10.10">
    <property type="entry name" value="Winged helix-like DNA-binding domain superfamily/Winged helix DNA-binding domain"/>
    <property type="match status" value="1"/>
</dbReference>
<feature type="domain" description="HTH lysR-type" evidence="5">
    <location>
        <begin position="30"/>
        <end position="87"/>
    </location>
</feature>
<dbReference type="GO" id="GO:0032993">
    <property type="term" value="C:protein-DNA complex"/>
    <property type="evidence" value="ECO:0007669"/>
    <property type="project" value="TreeGrafter"/>
</dbReference>
<dbReference type="EMBL" id="AGRW01000050">
    <property type="protein sequence ID" value="EIC01335.1"/>
    <property type="molecule type" value="Genomic_DNA"/>
</dbReference>
<dbReference type="PROSITE" id="PS50931">
    <property type="entry name" value="HTH_LYSR"/>
    <property type="match status" value="1"/>
</dbReference>
<dbReference type="PATRIC" id="fig|907348.3.peg.1871"/>
<evidence type="ECO:0000259" key="5">
    <source>
        <dbReference type="PROSITE" id="PS50931"/>
    </source>
</evidence>
<evidence type="ECO:0000256" key="3">
    <source>
        <dbReference type="ARBA" id="ARBA00023125"/>
    </source>
</evidence>
<keyword evidence="3" id="KW-0238">DNA-binding</keyword>
<keyword evidence="7" id="KW-1185">Reference proteome</keyword>
<name>H7ELS7_9SPIR</name>
<dbReference type="InterPro" id="IPR036388">
    <property type="entry name" value="WH-like_DNA-bd_sf"/>
</dbReference>
<dbReference type="SUPFAM" id="SSF46785">
    <property type="entry name" value="Winged helix' DNA-binding domain"/>
    <property type="match status" value="1"/>
</dbReference>
<dbReference type="InterPro" id="IPR036390">
    <property type="entry name" value="WH_DNA-bd_sf"/>
</dbReference>
<dbReference type="GO" id="GO:0003700">
    <property type="term" value="F:DNA-binding transcription factor activity"/>
    <property type="evidence" value="ECO:0007669"/>
    <property type="project" value="InterPro"/>
</dbReference>
<dbReference type="InterPro" id="IPR005119">
    <property type="entry name" value="LysR_subst-bd"/>
</dbReference>
<dbReference type="STRING" id="907348.TresaDRAFT_1227"/>
<reference evidence="6 7" key="1">
    <citation type="submission" date="2011-09" db="EMBL/GenBank/DDBJ databases">
        <title>The draft genome of Treponema saccharophilum DSM 2985.</title>
        <authorList>
            <consortium name="US DOE Joint Genome Institute (JGI-PGF)"/>
            <person name="Lucas S."/>
            <person name="Copeland A."/>
            <person name="Lapidus A."/>
            <person name="Glavina del Rio T."/>
            <person name="Dalin E."/>
            <person name="Tice H."/>
            <person name="Bruce D."/>
            <person name="Goodwin L."/>
            <person name="Pitluck S."/>
            <person name="Peters L."/>
            <person name="Kyrpides N."/>
            <person name="Mavromatis K."/>
            <person name="Ivanova N."/>
            <person name="Markowitz V."/>
            <person name="Cheng J.-F."/>
            <person name="Hugenholtz P."/>
            <person name="Woyke T."/>
            <person name="Wu D."/>
            <person name="Gronow S."/>
            <person name="Wellnitz S."/>
            <person name="Brambilla E."/>
            <person name="Klenk H.-P."/>
            <person name="Eisen J.A."/>
        </authorList>
    </citation>
    <scope>NUCLEOTIDE SEQUENCE [LARGE SCALE GENOMIC DNA]</scope>
    <source>
        <strain evidence="6 7">DSM 2985</strain>
    </source>
</reference>
<dbReference type="AlphaFoldDB" id="H7ELS7"/>
<keyword evidence="4" id="KW-0804">Transcription</keyword>
<dbReference type="Proteomes" id="UP000003571">
    <property type="component" value="Unassembled WGS sequence"/>
</dbReference>
<evidence type="ECO:0000256" key="2">
    <source>
        <dbReference type="ARBA" id="ARBA00023015"/>
    </source>
</evidence>
<evidence type="ECO:0000313" key="6">
    <source>
        <dbReference type="EMBL" id="EIC01335.1"/>
    </source>
</evidence>
<evidence type="ECO:0000256" key="4">
    <source>
        <dbReference type="ARBA" id="ARBA00023163"/>
    </source>
</evidence>
<proteinExistence type="inferred from homology"/>
<dbReference type="PANTHER" id="PTHR30346:SF0">
    <property type="entry name" value="HCA OPERON TRANSCRIPTIONAL ACTIVATOR HCAR"/>
    <property type="match status" value="1"/>
</dbReference>
<comment type="caution">
    <text evidence="6">The sequence shown here is derived from an EMBL/GenBank/DDBJ whole genome shotgun (WGS) entry which is preliminary data.</text>
</comment>